<evidence type="ECO:0000259" key="10">
    <source>
        <dbReference type="PROSITE" id="PS51918"/>
    </source>
</evidence>
<dbReference type="OrthoDB" id="9787898at2"/>
<dbReference type="InterPro" id="IPR007197">
    <property type="entry name" value="rSAM"/>
</dbReference>
<evidence type="ECO:0000256" key="9">
    <source>
        <dbReference type="HAMAP-Rule" id="MF_00206"/>
    </source>
</evidence>
<dbReference type="NCBIfam" id="NF009544">
    <property type="entry name" value="PRK12928.1"/>
    <property type="match status" value="1"/>
</dbReference>
<feature type="domain" description="Radical SAM core" evidence="10">
    <location>
        <begin position="71"/>
        <end position="285"/>
    </location>
</feature>
<feature type="binding site" evidence="9">
    <location>
        <position position="59"/>
    </location>
    <ligand>
        <name>[4Fe-4S] cluster</name>
        <dbReference type="ChEBI" id="CHEBI:49883"/>
        <label>1</label>
    </ligand>
</feature>
<dbReference type="GO" id="GO:0016992">
    <property type="term" value="F:lipoate synthase activity"/>
    <property type="evidence" value="ECO:0007669"/>
    <property type="project" value="UniProtKB-UniRule"/>
</dbReference>
<sequence length="314" mass="35498">MKKKLFLADQSFVPKGNEKNIEKMMMKRKPDWLKIQLPKGDDYSYVNGIVRDHGLHTICSSGKCPNVGECWGNGTATFMILGNICTRACKFCNVKTGKPLEADWKEPRRLAKSIKLMKLKHAVITSVDRDDLEDGGSGIWAETIKEIRKDNPTTTLEVLIPDFNGKKEDIQRVIDEKPEVISHNLETVRRLTPEVRSRAKYDLSLQVLKQIADAGIVAKSGIMLGLGETEEEIYQVMDDLLAVGVKVMTIGQYLQPSRQHLTVEEYVTPETFKKYETVGLEKGFTFCESTPLVRSSYHAERHVKALDLKDLAKK</sequence>
<feature type="binding site" evidence="9">
    <location>
        <position position="64"/>
    </location>
    <ligand>
        <name>[4Fe-4S] cluster</name>
        <dbReference type="ChEBI" id="CHEBI:49883"/>
        <label>1</label>
    </ligand>
</feature>
<comment type="catalytic activity">
    <reaction evidence="8 9">
        <text>[[Fe-S] cluster scaffold protein carrying a second [4Fe-4S](2+) cluster] + N(6)-octanoyl-L-lysyl-[protein] + 2 oxidized [2Fe-2S]-[ferredoxin] + 2 S-adenosyl-L-methionine + 4 H(+) = [[Fe-S] cluster scaffold protein] + N(6)-[(R)-dihydrolipoyl]-L-lysyl-[protein] + 4 Fe(3+) + 2 hydrogen sulfide + 2 5'-deoxyadenosine + 2 L-methionine + 2 reduced [2Fe-2S]-[ferredoxin]</text>
        <dbReference type="Rhea" id="RHEA:16585"/>
        <dbReference type="Rhea" id="RHEA-COMP:9928"/>
        <dbReference type="Rhea" id="RHEA-COMP:10000"/>
        <dbReference type="Rhea" id="RHEA-COMP:10001"/>
        <dbReference type="Rhea" id="RHEA-COMP:10475"/>
        <dbReference type="Rhea" id="RHEA-COMP:14568"/>
        <dbReference type="Rhea" id="RHEA-COMP:14569"/>
        <dbReference type="ChEBI" id="CHEBI:15378"/>
        <dbReference type="ChEBI" id="CHEBI:17319"/>
        <dbReference type="ChEBI" id="CHEBI:29034"/>
        <dbReference type="ChEBI" id="CHEBI:29919"/>
        <dbReference type="ChEBI" id="CHEBI:33722"/>
        <dbReference type="ChEBI" id="CHEBI:33737"/>
        <dbReference type="ChEBI" id="CHEBI:33738"/>
        <dbReference type="ChEBI" id="CHEBI:57844"/>
        <dbReference type="ChEBI" id="CHEBI:59789"/>
        <dbReference type="ChEBI" id="CHEBI:78809"/>
        <dbReference type="ChEBI" id="CHEBI:83100"/>
        <dbReference type="EC" id="2.8.1.8"/>
    </reaction>
</comment>
<keyword evidence="2 9" id="KW-0963">Cytoplasm</keyword>
<comment type="cofactor">
    <cofactor evidence="9">
        <name>[4Fe-4S] cluster</name>
        <dbReference type="ChEBI" id="CHEBI:49883"/>
    </cofactor>
    <text evidence="9">Binds 2 [4Fe-4S] clusters per subunit. One cluster is coordinated with 3 cysteines and an exchangeable S-adenosyl-L-methionine.</text>
</comment>
<evidence type="ECO:0000256" key="6">
    <source>
        <dbReference type="ARBA" id="ARBA00023004"/>
    </source>
</evidence>
<evidence type="ECO:0000313" key="12">
    <source>
        <dbReference type="Proteomes" id="UP000293562"/>
    </source>
</evidence>
<dbReference type="GO" id="GO:0009249">
    <property type="term" value="P:protein lipoylation"/>
    <property type="evidence" value="ECO:0007669"/>
    <property type="project" value="UniProtKB-UniRule"/>
</dbReference>
<comment type="similarity">
    <text evidence="9">Belongs to the radical SAM superfamily. Lipoyl synthase family.</text>
</comment>
<comment type="pathway">
    <text evidence="9">Protein modification; protein lipoylation via endogenous pathway; protein N(6)-(lipoyl)lysine from octanoyl-[acyl-carrier-protein]: step 2/2.</text>
</comment>
<dbReference type="NCBIfam" id="TIGR00510">
    <property type="entry name" value="lipA"/>
    <property type="match status" value="1"/>
</dbReference>
<keyword evidence="1 9" id="KW-0004">4Fe-4S</keyword>
<dbReference type="InterPro" id="IPR013785">
    <property type="entry name" value="Aldolase_TIM"/>
</dbReference>
<name>A0A4Q7VLQ4_9BACT</name>
<dbReference type="PIRSF" id="PIRSF005963">
    <property type="entry name" value="Lipoyl_synth"/>
    <property type="match status" value="1"/>
</dbReference>
<dbReference type="InterPro" id="IPR058240">
    <property type="entry name" value="rSAM_sf"/>
</dbReference>
<feature type="binding site" evidence="9">
    <location>
        <position position="296"/>
    </location>
    <ligand>
        <name>[4Fe-4S] cluster</name>
        <dbReference type="ChEBI" id="CHEBI:49883"/>
        <label>1</label>
    </ligand>
</feature>
<dbReference type="SFLD" id="SFLDF00271">
    <property type="entry name" value="lipoyl_synthase"/>
    <property type="match status" value="1"/>
</dbReference>
<dbReference type="EMBL" id="SHKN01000001">
    <property type="protein sequence ID" value="RZT97221.1"/>
    <property type="molecule type" value="Genomic_DNA"/>
</dbReference>
<evidence type="ECO:0000256" key="2">
    <source>
        <dbReference type="ARBA" id="ARBA00022490"/>
    </source>
</evidence>
<feature type="binding site" evidence="9">
    <location>
        <position position="92"/>
    </location>
    <ligand>
        <name>[4Fe-4S] cluster</name>
        <dbReference type="ChEBI" id="CHEBI:49883"/>
        <label>2</label>
        <note>4Fe-4S-S-AdoMet</note>
    </ligand>
</feature>
<protein>
    <recommendedName>
        <fullName evidence="9">Lipoyl synthase</fullName>
        <ecNumber evidence="9">2.8.1.8</ecNumber>
    </recommendedName>
    <alternativeName>
        <fullName evidence="9">Lip-syn</fullName>
        <shortName evidence="9">LS</shortName>
    </alternativeName>
    <alternativeName>
        <fullName evidence="9">Lipoate synthase</fullName>
    </alternativeName>
    <alternativeName>
        <fullName evidence="9">Lipoic acid synthase</fullName>
    </alternativeName>
    <alternativeName>
        <fullName evidence="9">Sulfur insertion protein LipA</fullName>
    </alternativeName>
</protein>
<dbReference type="PROSITE" id="PS51918">
    <property type="entry name" value="RADICAL_SAM"/>
    <property type="match status" value="1"/>
</dbReference>
<evidence type="ECO:0000313" key="11">
    <source>
        <dbReference type="EMBL" id="RZT97221.1"/>
    </source>
</evidence>
<comment type="caution">
    <text evidence="11">The sequence shown here is derived from an EMBL/GenBank/DDBJ whole genome shotgun (WGS) entry which is preliminary data.</text>
</comment>
<feature type="binding site" evidence="9">
    <location>
        <position position="85"/>
    </location>
    <ligand>
        <name>[4Fe-4S] cluster</name>
        <dbReference type="ChEBI" id="CHEBI:49883"/>
        <label>2</label>
        <note>4Fe-4S-S-AdoMet</note>
    </ligand>
</feature>
<dbReference type="EC" id="2.8.1.8" evidence="9"/>
<evidence type="ECO:0000256" key="7">
    <source>
        <dbReference type="ARBA" id="ARBA00023014"/>
    </source>
</evidence>
<dbReference type="NCBIfam" id="NF004019">
    <property type="entry name" value="PRK05481.1"/>
    <property type="match status" value="1"/>
</dbReference>
<feature type="binding site" evidence="9">
    <location>
        <position position="70"/>
    </location>
    <ligand>
        <name>[4Fe-4S] cluster</name>
        <dbReference type="ChEBI" id="CHEBI:49883"/>
        <label>1</label>
    </ligand>
</feature>
<evidence type="ECO:0000256" key="8">
    <source>
        <dbReference type="ARBA" id="ARBA00047326"/>
    </source>
</evidence>
<dbReference type="PANTHER" id="PTHR10949:SF0">
    <property type="entry name" value="LIPOYL SYNTHASE, MITOCHONDRIAL"/>
    <property type="match status" value="1"/>
</dbReference>
<dbReference type="GO" id="GO:0046872">
    <property type="term" value="F:metal ion binding"/>
    <property type="evidence" value="ECO:0007669"/>
    <property type="project" value="UniProtKB-KW"/>
</dbReference>
<evidence type="ECO:0000256" key="5">
    <source>
        <dbReference type="ARBA" id="ARBA00022723"/>
    </source>
</evidence>
<dbReference type="Proteomes" id="UP000293562">
    <property type="component" value="Unassembled WGS sequence"/>
</dbReference>
<evidence type="ECO:0000256" key="4">
    <source>
        <dbReference type="ARBA" id="ARBA00022691"/>
    </source>
</evidence>
<dbReference type="FunFam" id="3.20.20.70:FF:000040">
    <property type="entry name" value="Lipoyl synthase"/>
    <property type="match status" value="1"/>
</dbReference>
<dbReference type="SUPFAM" id="SSF102114">
    <property type="entry name" value="Radical SAM enzymes"/>
    <property type="match status" value="1"/>
</dbReference>
<dbReference type="CDD" id="cd01335">
    <property type="entry name" value="Radical_SAM"/>
    <property type="match status" value="1"/>
</dbReference>
<feature type="binding site" evidence="9">
    <location>
        <position position="89"/>
    </location>
    <ligand>
        <name>[4Fe-4S] cluster</name>
        <dbReference type="ChEBI" id="CHEBI:49883"/>
        <label>2</label>
        <note>4Fe-4S-S-AdoMet</note>
    </ligand>
</feature>
<dbReference type="HAMAP" id="MF_00206">
    <property type="entry name" value="Lipoyl_synth"/>
    <property type="match status" value="1"/>
</dbReference>
<keyword evidence="4 9" id="KW-0949">S-adenosyl-L-methionine</keyword>
<comment type="function">
    <text evidence="9">Catalyzes the radical-mediated insertion of two sulfur atoms into the C-6 and C-8 positions of the octanoyl moiety bound to the lipoyl domains of lipoate-dependent enzymes, thereby converting the octanoylated domains into lipoylated derivatives.</text>
</comment>
<dbReference type="AlphaFoldDB" id="A0A4Q7VLQ4"/>
<dbReference type="InterPro" id="IPR003698">
    <property type="entry name" value="Lipoyl_synth"/>
</dbReference>
<dbReference type="SMART" id="SM00729">
    <property type="entry name" value="Elp3"/>
    <property type="match status" value="1"/>
</dbReference>
<keyword evidence="5 9" id="KW-0479">Metal-binding</keyword>
<organism evidence="11 12">
    <name type="scientific">Ancylomarina subtilis</name>
    <dbReference type="NCBI Taxonomy" id="1639035"/>
    <lineage>
        <taxon>Bacteria</taxon>
        <taxon>Pseudomonadati</taxon>
        <taxon>Bacteroidota</taxon>
        <taxon>Bacteroidia</taxon>
        <taxon>Marinilabiliales</taxon>
        <taxon>Marinifilaceae</taxon>
        <taxon>Ancylomarina</taxon>
    </lineage>
</organism>
<accession>A0A4Q7VLQ4</accession>
<dbReference type="Gene3D" id="3.20.20.70">
    <property type="entry name" value="Aldolase class I"/>
    <property type="match status" value="1"/>
</dbReference>
<evidence type="ECO:0000256" key="1">
    <source>
        <dbReference type="ARBA" id="ARBA00022485"/>
    </source>
</evidence>
<keyword evidence="7 9" id="KW-0411">Iron-sulfur</keyword>
<dbReference type="Pfam" id="PF04055">
    <property type="entry name" value="Radical_SAM"/>
    <property type="match status" value="1"/>
</dbReference>
<dbReference type="UniPathway" id="UPA00538">
    <property type="reaction ID" value="UER00593"/>
</dbReference>
<dbReference type="GO" id="GO:0051539">
    <property type="term" value="F:4 iron, 4 sulfur cluster binding"/>
    <property type="evidence" value="ECO:0007669"/>
    <property type="project" value="UniProtKB-UniRule"/>
</dbReference>
<dbReference type="SFLD" id="SFLDS00029">
    <property type="entry name" value="Radical_SAM"/>
    <property type="match status" value="1"/>
</dbReference>
<keyword evidence="6 9" id="KW-0408">Iron</keyword>
<dbReference type="InterPro" id="IPR006638">
    <property type="entry name" value="Elp3/MiaA/NifB-like_rSAM"/>
</dbReference>
<dbReference type="PANTHER" id="PTHR10949">
    <property type="entry name" value="LIPOYL SYNTHASE"/>
    <property type="match status" value="1"/>
</dbReference>
<dbReference type="GO" id="GO:0005737">
    <property type="term" value="C:cytoplasm"/>
    <property type="evidence" value="ECO:0007669"/>
    <property type="project" value="UniProtKB-SubCell"/>
</dbReference>
<dbReference type="SFLD" id="SFLDG01058">
    <property type="entry name" value="lipoyl_synthase_like"/>
    <property type="match status" value="1"/>
</dbReference>
<comment type="subcellular location">
    <subcellularLocation>
        <location evidence="9">Cytoplasm</location>
    </subcellularLocation>
</comment>
<reference evidence="11 12" key="1">
    <citation type="submission" date="2019-02" db="EMBL/GenBank/DDBJ databases">
        <title>Genomic Encyclopedia of Type Strains, Phase IV (KMG-IV): sequencing the most valuable type-strain genomes for metagenomic binning, comparative biology and taxonomic classification.</title>
        <authorList>
            <person name="Goeker M."/>
        </authorList>
    </citation>
    <scope>NUCLEOTIDE SEQUENCE [LARGE SCALE GENOMIC DNA]</scope>
    <source>
        <strain evidence="11 12">DSM 28825</strain>
    </source>
</reference>
<evidence type="ECO:0000256" key="3">
    <source>
        <dbReference type="ARBA" id="ARBA00022679"/>
    </source>
</evidence>
<gene>
    <name evidence="9" type="primary">lipA</name>
    <name evidence="11" type="ORF">EV201_1880</name>
</gene>
<keyword evidence="12" id="KW-1185">Reference proteome</keyword>
<keyword evidence="3 9" id="KW-0808">Transferase</keyword>
<proteinExistence type="inferred from homology"/>